<evidence type="ECO:0000256" key="4">
    <source>
        <dbReference type="SAM" id="MobiDB-lite"/>
    </source>
</evidence>
<dbReference type="PANTHER" id="PTHR34819:SF3">
    <property type="entry name" value="CELL SURFACE PROTEIN"/>
    <property type="match status" value="1"/>
</dbReference>
<dbReference type="InterPro" id="IPR001434">
    <property type="entry name" value="OmcB-like_DUF11"/>
</dbReference>
<feature type="signal peptide" evidence="5">
    <location>
        <begin position="1"/>
        <end position="20"/>
    </location>
</feature>
<name>A0A9D7S9A6_9BACT</name>
<feature type="domain" description="DUF11" evidence="6">
    <location>
        <begin position="1989"/>
        <end position="2080"/>
    </location>
</feature>
<dbReference type="InterPro" id="IPR047589">
    <property type="entry name" value="DUF11_rpt"/>
</dbReference>
<dbReference type="Proteomes" id="UP000808349">
    <property type="component" value="Unassembled WGS sequence"/>
</dbReference>
<reference evidence="8 9" key="1">
    <citation type="submission" date="2020-10" db="EMBL/GenBank/DDBJ databases">
        <title>Connecting structure to function with the recovery of over 1000 high-quality activated sludge metagenome-assembled genomes encoding full-length rRNA genes using long-read sequencing.</title>
        <authorList>
            <person name="Singleton C.M."/>
            <person name="Petriglieri F."/>
            <person name="Kristensen J.M."/>
            <person name="Kirkegaard R.H."/>
            <person name="Michaelsen T.Y."/>
            <person name="Andersen M.H."/>
            <person name="Karst S.M."/>
            <person name="Dueholm M.S."/>
            <person name="Nielsen P.H."/>
            <person name="Albertsen M."/>
        </authorList>
    </citation>
    <scope>NUCLEOTIDE SEQUENCE [LARGE SCALE GENOMIC DNA]</scope>
    <source>
        <strain evidence="8">Ribe_18-Q3-R11-54_BAT3C.373</strain>
    </source>
</reference>
<evidence type="ECO:0000256" key="2">
    <source>
        <dbReference type="ARBA" id="ARBA00022525"/>
    </source>
</evidence>
<feature type="region of interest" description="Disordered" evidence="4">
    <location>
        <begin position="2270"/>
        <end position="2294"/>
    </location>
</feature>
<dbReference type="GO" id="GO:0005576">
    <property type="term" value="C:extracellular region"/>
    <property type="evidence" value="ECO:0007669"/>
    <property type="project" value="UniProtKB-SubCell"/>
</dbReference>
<dbReference type="PANTHER" id="PTHR34819">
    <property type="entry name" value="LARGE CYSTEINE-RICH PERIPLASMIC PROTEIN OMCB"/>
    <property type="match status" value="1"/>
</dbReference>
<evidence type="ECO:0000313" key="9">
    <source>
        <dbReference type="Proteomes" id="UP000808349"/>
    </source>
</evidence>
<feature type="domain" description="DUF11" evidence="6">
    <location>
        <begin position="1659"/>
        <end position="1762"/>
    </location>
</feature>
<dbReference type="InterPro" id="IPR033764">
    <property type="entry name" value="Sdr_B"/>
</dbReference>
<feature type="domain" description="DUF11" evidence="6">
    <location>
        <begin position="1496"/>
        <end position="1618"/>
    </location>
</feature>
<proteinExistence type="predicted"/>
<sequence length="2765" mass="306603">MKQFKYTILIFFALCSMLRAQITGIVFRDYNANGLRDSTAEYFEPGEKNVEVRLTDRTGAILLTTSNAKGYFTLTPSISQPYRIEFNYSKVFDYDGAVNTVGVGSKSSVQFIYQNKEFVSFGVNYPQDYTKNPELFAPCYVIGNPQDPTAINKDFDAFVNWDYNNGGQNYNSIVPLAQGGTANNLTKLASGKQIGACWGVAHQKSTDIVFTTAILKRHAGIGPKGYGGLYLIQGKKDSIIFSMDLNTIGIPSGSFLSNTARHLPTSFPLLSADSLAFSHIGKIGYGGIDISEDGKTLYLISLYTKKLYSIFINNPFEQPDINDVDSFAIPDPNCNRGTYRPWAVKMHRGKLYVGVVCDGSGLNATTADLNANVYEFDPAVKTFSNVLSFSLDYKSYGIKASFLPWVDTWDPLWQQSKFGYCDHAQAILSDIEFDGDDHMVVGIMDRLGMQGGFNQENTSGHPAYSVISLGDVLRSTYNSVTHKYEIEQNASDGVIQTDGRNTGFGPDGGEYYHGDNALDINGATLEAESANGALAYSPGYGNMITSAMAPYGFFSNGVLHLDNKNGNWNKRFQIIPPDFTLFLGKSNGLGDLKVRSKPAPIEIGNYVWKDLNRNGIQDPIEPPLANISIQLLKNNTVIASAITNKNGNYIFSNDNNPSQNDYPNAFIYGIKDLNESDTFSIRIPNYVSQMSNGAYLVKMAVSPYLHLPKIDNNGTIIIGNDIVSTFQTNLNGSNDHSFDFGFYSLIDGHFENPVLNVGSCDAITNSFNLSLAINAVNGPVGDIIVELSTGEKRRFAAVPDGPIQVVLNNIETKGTQHVNIKIYYVNDPSVLLQINDAFNQPAPCCMNDFSICGNRESQVEFNAVPNLVYYAWYDSTTHTLQGNLQKLILDKSVLGLQDSYEAYYFIGVNVNGDTIKQYCYFKLKVIDCCALSVNQFFQTECNNNGTLYNTQDDYFAVLINASNPEAGLSNNYEVVVNNKIIGTQPYGTPILVGEGGPNADFKSDGVSKYKIIIRDVDNKNCLDSLFTTPTTCPIPRLTVKKVLQSNAIQSDASYNIVYRIEVKNEGTEVGTYNLIDDPGFDDDVKIGAAFFTTNIPNKGGNALIGSGPWTLVTNQSIGPGVSHVILFTINISLDFSSESSGNNVYTKCGSANSNFSTKGEGLFNRALLDFDANGSIDVIDTSCTDIPFITIDKIFLGNTQKGVKLHNIKYQLIVRNTGGADGNYNLLDKPGFDDDITITNASYQSNVGLNGILSNAVPLNGWIIASNRTIMAGKKDTFVLSIDVELDLETQSLGNNTYRPCGFVNPSISRSGEGLFNVGFIDLNNDFRPERRDTVCSDLPYITHEKILLSQNYLIDDRVETNYLIRVINKGGLPGTYHLKDKPSFDDDLEIEHAEFRINNGLNLLLNVNPGPNGWTLASNKILNPFSVDSIFVTLVSHIDLNPGSSGDQVYHVCKKNTQGEYEAGNGLFNESLMDINNDGIDDQRDTVCSDYEIYDLALRKTCLSNVPVLTGDKLGFRVTIFNQGNQMARHIEIVDYLPKAYVYDTILSTNWTKRNDSTFVFVIDSLLPQDSMSIDFIIRVNKYLSIREFAINSAEIASFLGNQGQQVKDYDSTPDDNRRNDNVVKPYELFDDYLLGRRKFIPDDDEDDHDVAIALFFDLALTKKVVTKPPYFYNDHITFSIKVFNQGSVAAKRFNIVDYIPSGLEFDPLDNLLWTSSPGKAFYDFQGSLNPGDSVEVFIVLKLLPNKKAKDWVNVAEVASASIFTVHNVNISIIDFDSEGDTILINDAGGIVNSITDDHILDNGHDLNMDGITDEDDHDPAVVYVWDLALKKILNTPPPHLPNQTLEFVIRIFNQGTDTVGSVSIVDYIPAGLEFNMVNSNWLLNGNQVNGTFNTRILPGDSAQYPLYLRLKPGNRPLQEWINYAEIAGSKNSLNQIRTGFDIDSRELSDSQAERNVKPGNPQDNDIYSIDRGGEEDDHDPAKPVILDLALKKVRANQNIVRYGDTIDFNITIYNQGFIAVSQVSIIDYLPDGLNWINQNNWTYNTINKTAQYIWSGKLLPSDSVIIPIKLVVNTQFGANLDLVNYSEIFHAVDTANRSHTRDIDSFFDIVKINDVGGNVNSNSDNAVSDDGFDSDNDGIADEDDSDPAIVELVDFALRKEIVNAEKGNAGDTTRFKITVFNQGNVASGELSIKDYLNKAYQFLPVINTNWTISNKDVVYTFKKPLLPGQRDSVYLDLLVLQDSSVANSYNWSEIISVKDINLIPIGDQDADSKPASDAPHERAIVPGSPDDDRINGGGLVFKQDEDDHDVAGIDTKATIGDMVWHDKNANGTMDQGEEGIEGIHVELYNAANNSLVRSTQTNKQGKYLFDGVKPAKYYIKFIVPTPWTITTANVDSDTLDSDVTHINGNGTTEMTMLMGGEDDRTWDLGLYKCVPIFGYVFLDLNRNGIYDFNENGINGLTLYIHDAITGAVVQSTRSYSNATRFIHDGYYTMCLKPGKYYLRVQSLSGFFSSPYHQGNDPVYDSDLQDMFGLYTTGVLQGASCDTIKDIGAGIYHNFVTTTVLREKNDEIIQSNNLANNAIKLSGYRKQNINYLNWESNQNLCVKFVKVFRKLEQEQQFKLIKVLAIDQLTTADYSCEQSFEDESVPLGSAIYTIQAFDEQFKDIQSNQLILDDGYQTSNDLIISPIPAQDKIFVRLGIGKEPLIAYQIIDGFGKLIRSEEFNHGLQNQHPIQIDIHNLTSGNYFFKGISKNKIYTSGFQVQ</sequence>
<dbReference type="InterPro" id="IPR013783">
    <property type="entry name" value="Ig-like_fold"/>
</dbReference>
<keyword evidence="3 5" id="KW-0732">Signal</keyword>
<feature type="domain" description="SD-repeat containing protein B" evidence="7">
    <location>
        <begin position="2319"/>
        <end position="2432"/>
    </location>
</feature>
<feature type="compositionally biased region" description="Basic and acidic residues" evidence="4">
    <location>
        <begin position="1949"/>
        <end position="1958"/>
    </location>
</feature>
<feature type="region of interest" description="Disordered" evidence="4">
    <location>
        <begin position="1949"/>
        <end position="1981"/>
    </location>
</feature>
<evidence type="ECO:0000259" key="7">
    <source>
        <dbReference type="Pfam" id="PF17210"/>
    </source>
</evidence>
<dbReference type="Pfam" id="PF17210">
    <property type="entry name" value="SdrD_B"/>
    <property type="match status" value="3"/>
</dbReference>
<dbReference type="NCBIfam" id="TIGR01451">
    <property type="entry name" value="B_ant_repeat"/>
    <property type="match status" value="3"/>
</dbReference>
<evidence type="ECO:0008006" key="10">
    <source>
        <dbReference type="Google" id="ProtNLM"/>
    </source>
</evidence>
<dbReference type="EMBL" id="JADKFW010000004">
    <property type="protein sequence ID" value="MBK9717502.1"/>
    <property type="molecule type" value="Genomic_DNA"/>
</dbReference>
<dbReference type="SUPFAM" id="SSF117074">
    <property type="entry name" value="Hypothetical protein PA1324"/>
    <property type="match status" value="3"/>
</dbReference>
<comment type="caution">
    <text evidence="8">The sequence shown here is derived from an EMBL/GenBank/DDBJ whole genome shotgun (WGS) entry which is preliminary data.</text>
</comment>
<feature type="domain" description="SD-repeat containing protein B" evidence="7">
    <location>
        <begin position="2441"/>
        <end position="2553"/>
    </location>
</feature>
<accession>A0A9D7S9A6</accession>
<dbReference type="Gene3D" id="2.60.40.10">
    <property type="entry name" value="Immunoglobulins"/>
    <property type="match status" value="4"/>
</dbReference>
<organism evidence="8 9">
    <name type="scientific">Candidatus Defluviibacterium haderslevense</name>
    <dbReference type="NCBI Taxonomy" id="2981993"/>
    <lineage>
        <taxon>Bacteria</taxon>
        <taxon>Pseudomonadati</taxon>
        <taxon>Bacteroidota</taxon>
        <taxon>Saprospiria</taxon>
        <taxon>Saprospirales</taxon>
        <taxon>Saprospiraceae</taxon>
        <taxon>Candidatus Defluviibacterium</taxon>
    </lineage>
</organism>
<evidence type="ECO:0000256" key="1">
    <source>
        <dbReference type="ARBA" id="ARBA00004613"/>
    </source>
</evidence>
<evidence type="ECO:0000256" key="3">
    <source>
        <dbReference type="ARBA" id="ARBA00022729"/>
    </source>
</evidence>
<keyword evidence="2" id="KW-0964">Secreted</keyword>
<feature type="compositionally biased region" description="Acidic residues" evidence="4">
    <location>
        <begin position="2132"/>
        <end position="2145"/>
    </location>
</feature>
<feature type="domain" description="SD-repeat containing protein B" evidence="7">
    <location>
        <begin position="602"/>
        <end position="653"/>
    </location>
</feature>
<evidence type="ECO:0000259" key="6">
    <source>
        <dbReference type="Pfam" id="PF01345"/>
    </source>
</evidence>
<dbReference type="InterPro" id="IPR051172">
    <property type="entry name" value="Chlamydia_OmcB"/>
</dbReference>
<feature type="region of interest" description="Disordered" evidence="4">
    <location>
        <begin position="2125"/>
        <end position="2145"/>
    </location>
</feature>
<feature type="chain" id="PRO_5039085767" description="DUF11 domain-containing protein" evidence="5">
    <location>
        <begin position="21"/>
        <end position="2765"/>
    </location>
</feature>
<gene>
    <name evidence="8" type="ORF">IPO85_08315</name>
</gene>
<evidence type="ECO:0000256" key="5">
    <source>
        <dbReference type="SAM" id="SignalP"/>
    </source>
</evidence>
<feature type="compositionally biased region" description="Basic and acidic residues" evidence="4">
    <location>
        <begin position="2272"/>
        <end position="2285"/>
    </location>
</feature>
<comment type="subcellular location">
    <subcellularLocation>
        <location evidence="1">Secreted</location>
    </subcellularLocation>
</comment>
<dbReference type="Pfam" id="PF01345">
    <property type="entry name" value="DUF11"/>
    <property type="match status" value="3"/>
</dbReference>
<evidence type="ECO:0000313" key="8">
    <source>
        <dbReference type="EMBL" id="MBK9717502.1"/>
    </source>
</evidence>
<protein>
    <recommendedName>
        <fullName evidence="10">DUF11 domain-containing protein</fullName>
    </recommendedName>
</protein>